<dbReference type="Proteomes" id="UP000216802">
    <property type="component" value="Unassembled WGS sequence"/>
</dbReference>
<feature type="non-terminal residue" evidence="1">
    <location>
        <position position="1"/>
    </location>
</feature>
<comment type="caution">
    <text evidence="1">The sequence shown here is derived from an EMBL/GenBank/DDBJ whole genome shotgun (WGS) entry which is preliminary data.</text>
</comment>
<name>A0A269YCQ8_9LACO</name>
<evidence type="ECO:0000313" key="1">
    <source>
        <dbReference type="EMBL" id="PAK83327.1"/>
    </source>
</evidence>
<dbReference type="AlphaFoldDB" id="A0A269YCQ8"/>
<dbReference type="EMBL" id="NCXI01000043">
    <property type="protein sequence ID" value="PAK83327.1"/>
    <property type="molecule type" value="Genomic_DNA"/>
</dbReference>
<protein>
    <submittedName>
        <fullName evidence="1">Uncharacterized protein</fullName>
    </submittedName>
</protein>
<accession>A0A269YCQ8</accession>
<sequence>LQIPAQSTVCFSSSYKKSSNHQVIRTPIFCSPTTVDEEPKNHKGAPANQIRFAGAPFSSI</sequence>
<gene>
    <name evidence="1" type="ORF">B8W98_06800</name>
</gene>
<evidence type="ECO:0000313" key="2">
    <source>
        <dbReference type="Proteomes" id="UP000216802"/>
    </source>
</evidence>
<proteinExistence type="predicted"/>
<organism evidence="1 2">
    <name type="scientific">Lentilactobacillus parakefiri</name>
    <dbReference type="NCBI Taxonomy" id="152332"/>
    <lineage>
        <taxon>Bacteria</taxon>
        <taxon>Bacillati</taxon>
        <taxon>Bacillota</taxon>
        <taxon>Bacilli</taxon>
        <taxon>Lactobacillales</taxon>
        <taxon>Lactobacillaceae</taxon>
        <taxon>Lentilactobacillus</taxon>
    </lineage>
</organism>
<reference evidence="1 2" key="1">
    <citation type="submission" date="2017-04" db="EMBL/GenBank/DDBJ databases">
        <title>Kefir bacterial isolates.</title>
        <authorList>
            <person name="Kim Y."/>
            <person name="Blasche S."/>
            <person name="Patil K.R."/>
        </authorList>
    </citation>
    <scope>NUCLEOTIDE SEQUENCE [LARGE SCALE GENOMIC DNA]</scope>
    <source>
        <strain evidence="1 2">OG2</strain>
    </source>
</reference>